<accession>A0A0J1GVI5</accession>
<gene>
    <name evidence="8" type="ORF">ABT56_17930</name>
</gene>
<feature type="transmembrane region" description="Helical" evidence="6">
    <location>
        <begin position="63"/>
        <end position="79"/>
    </location>
</feature>
<dbReference type="PANTHER" id="PTHR43478:SF1">
    <property type="entry name" value="NA+_H+ ANTIPORTER NHAC-LIKE C-TERMINAL DOMAIN-CONTAINING PROTEIN"/>
    <property type="match status" value="1"/>
</dbReference>
<keyword evidence="2" id="KW-1003">Cell membrane</keyword>
<dbReference type="EMBL" id="LDOT01000027">
    <property type="protein sequence ID" value="KLV03695.1"/>
    <property type="molecule type" value="Genomic_DNA"/>
</dbReference>
<feature type="transmembrane region" description="Helical" evidence="6">
    <location>
        <begin position="155"/>
        <end position="175"/>
    </location>
</feature>
<dbReference type="GO" id="GO:0005886">
    <property type="term" value="C:plasma membrane"/>
    <property type="evidence" value="ECO:0007669"/>
    <property type="project" value="UniProtKB-SubCell"/>
</dbReference>
<dbReference type="OrthoDB" id="9762978at2"/>
<proteinExistence type="predicted"/>
<protein>
    <submittedName>
        <fullName evidence="8">Sodium:proton antiporter</fullName>
    </submittedName>
</protein>
<dbReference type="RefSeq" id="WP_047880281.1">
    <property type="nucleotide sequence ID" value="NZ_LDOT01000027.1"/>
</dbReference>
<dbReference type="AlphaFoldDB" id="A0A0J1GVI5"/>
<comment type="subcellular location">
    <subcellularLocation>
        <location evidence="1">Cell membrane</location>
        <topology evidence="1">Multi-pass membrane protein</topology>
    </subcellularLocation>
</comment>
<dbReference type="PATRIC" id="fig|1195763.3.peg.3828"/>
<feature type="transmembrane region" description="Helical" evidence="6">
    <location>
        <begin position="187"/>
        <end position="211"/>
    </location>
</feature>
<feature type="transmembrane region" description="Helical" evidence="6">
    <location>
        <begin position="355"/>
        <end position="373"/>
    </location>
</feature>
<evidence type="ECO:0000313" key="9">
    <source>
        <dbReference type="Proteomes" id="UP000036097"/>
    </source>
</evidence>
<evidence type="ECO:0000256" key="1">
    <source>
        <dbReference type="ARBA" id="ARBA00004651"/>
    </source>
</evidence>
<organism evidence="8 9">
    <name type="scientific">Photobacterium aquae</name>
    <dbReference type="NCBI Taxonomy" id="1195763"/>
    <lineage>
        <taxon>Bacteria</taxon>
        <taxon>Pseudomonadati</taxon>
        <taxon>Pseudomonadota</taxon>
        <taxon>Gammaproteobacteria</taxon>
        <taxon>Vibrionales</taxon>
        <taxon>Vibrionaceae</taxon>
        <taxon>Photobacterium</taxon>
    </lineage>
</organism>
<dbReference type="PANTHER" id="PTHR43478">
    <property type="entry name" value="NA+/H+ ANTIPORTER-RELATED"/>
    <property type="match status" value="1"/>
</dbReference>
<evidence type="ECO:0000256" key="4">
    <source>
        <dbReference type="ARBA" id="ARBA00022989"/>
    </source>
</evidence>
<evidence type="ECO:0000256" key="2">
    <source>
        <dbReference type="ARBA" id="ARBA00022475"/>
    </source>
</evidence>
<feature type="transmembrane region" description="Helical" evidence="6">
    <location>
        <begin position="385"/>
        <end position="410"/>
    </location>
</feature>
<name>A0A0J1GVI5_9GAMM</name>
<keyword evidence="5 6" id="KW-0472">Membrane</keyword>
<sequence length="465" mass="48980">MSTYIPLFPPLLAIVLAISTRKAYVAIFSGIVVGAAILAPSLADAIQEACTTFMLTVASPDTVQSLIFILMIGAIIHLLQRSGGINRALYLLSVKRQLIKGRTQAQLLAFVAGLLMCLEGIGSMMVVGVVGRPLFKRYDISPEKLAFIANSTGAPIAWLLPISSAGLFLTSLVQAQIDQGVIQGAAIGYVLHAIPYQLYTLLILLSVPLLALLQHDFNVSVHITEPPHMKSPINKLNTVEPSPFSLDAPDAHSLWLSMAPLYLLVLSIVLMAAVTGNISQAIYCSGYVSLLGSLYVFRAAGIPLSHSLKWVMEGAKGIFPAVCILLLAFTFSRVIGSLGTGVVIAQLVSGNVAPLYLPAMIFLTGMAISFSTGSSGATVSILLPIVIPMAVSMDFSVPVVIGAVISGAVFGDQSSPISDSVIVAASAAACTPERHFNTQLPIVTKAAALAFAGYFVLGYLNELIQ</sequence>
<feature type="transmembrane region" description="Helical" evidence="6">
    <location>
        <begin position="23"/>
        <end position="43"/>
    </location>
</feature>
<evidence type="ECO:0000256" key="6">
    <source>
        <dbReference type="SAM" id="Phobius"/>
    </source>
</evidence>
<comment type="caution">
    <text evidence="8">The sequence shown here is derived from an EMBL/GenBank/DDBJ whole genome shotgun (WGS) entry which is preliminary data.</text>
</comment>
<evidence type="ECO:0000259" key="7">
    <source>
        <dbReference type="Pfam" id="PF03553"/>
    </source>
</evidence>
<feature type="transmembrane region" description="Helical" evidence="6">
    <location>
        <begin position="318"/>
        <end position="348"/>
    </location>
</feature>
<evidence type="ECO:0000313" key="8">
    <source>
        <dbReference type="EMBL" id="KLV03695.1"/>
    </source>
</evidence>
<keyword evidence="4 6" id="KW-1133">Transmembrane helix</keyword>
<keyword evidence="3 6" id="KW-0812">Transmembrane</keyword>
<dbReference type="InterPro" id="IPR018461">
    <property type="entry name" value="Na/H_Antiport_NhaC-like_C"/>
</dbReference>
<feature type="transmembrane region" description="Helical" evidence="6">
    <location>
        <begin position="281"/>
        <end position="298"/>
    </location>
</feature>
<evidence type="ECO:0000256" key="3">
    <source>
        <dbReference type="ARBA" id="ARBA00022692"/>
    </source>
</evidence>
<dbReference type="Proteomes" id="UP000036097">
    <property type="component" value="Unassembled WGS sequence"/>
</dbReference>
<dbReference type="Pfam" id="PF03553">
    <property type="entry name" value="Na_H_antiporter"/>
    <property type="match status" value="1"/>
</dbReference>
<feature type="transmembrane region" description="Helical" evidence="6">
    <location>
        <begin position="107"/>
        <end position="135"/>
    </location>
</feature>
<feature type="domain" description="Na+/H+ antiporter NhaC-like C-terminal" evidence="7">
    <location>
        <begin position="182"/>
        <end position="458"/>
    </location>
</feature>
<feature type="transmembrane region" description="Helical" evidence="6">
    <location>
        <begin position="254"/>
        <end position="274"/>
    </location>
</feature>
<reference evidence="8 9" key="1">
    <citation type="submission" date="2015-05" db="EMBL/GenBank/DDBJ databases">
        <title>Photobacterium galathea sp. nov.</title>
        <authorList>
            <person name="Machado H."/>
            <person name="Gram L."/>
        </authorList>
    </citation>
    <scope>NUCLEOTIDE SEQUENCE [LARGE SCALE GENOMIC DNA]</scope>
    <source>
        <strain evidence="8 9">CGMCC 1.12159</strain>
    </source>
</reference>
<dbReference type="STRING" id="1195763.ABT56_17930"/>
<keyword evidence="9" id="KW-1185">Reference proteome</keyword>
<evidence type="ECO:0000256" key="5">
    <source>
        <dbReference type="ARBA" id="ARBA00023136"/>
    </source>
</evidence>